<organism evidence="14 15">
    <name type="scientific">Enterocloster lavalensis</name>
    <dbReference type="NCBI Taxonomy" id="460384"/>
    <lineage>
        <taxon>Bacteria</taxon>
        <taxon>Bacillati</taxon>
        <taxon>Bacillota</taxon>
        <taxon>Clostridia</taxon>
        <taxon>Lachnospirales</taxon>
        <taxon>Lachnospiraceae</taxon>
        <taxon>Enterocloster</taxon>
    </lineage>
</organism>
<dbReference type="GO" id="GO:0000725">
    <property type="term" value="P:recombinational repair"/>
    <property type="evidence" value="ECO:0007669"/>
    <property type="project" value="TreeGrafter"/>
</dbReference>
<feature type="domain" description="UvrD-like helicase ATP-binding" evidence="12">
    <location>
        <begin position="1"/>
        <end position="276"/>
    </location>
</feature>
<dbReference type="InterPro" id="IPR000212">
    <property type="entry name" value="DNA_helicase_UvrD/REP"/>
</dbReference>
<dbReference type="InterPro" id="IPR014016">
    <property type="entry name" value="UvrD-like_ATP-bd"/>
</dbReference>
<evidence type="ECO:0000256" key="8">
    <source>
        <dbReference type="ARBA" id="ARBA00034617"/>
    </source>
</evidence>
<dbReference type="RefSeq" id="WP_092368534.1">
    <property type="nucleotide sequence ID" value="NZ_FOIM01000027.1"/>
</dbReference>
<dbReference type="AlphaFoldDB" id="A0A1I0J8W0"/>
<evidence type="ECO:0000259" key="13">
    <source>
        <dbReference type="PROSITE" id="PS51217"/>
    </source>
</evidence>
<dbReference type="PROSITE" id="PS51198">
    <property type="entry name" value="UVRD_HELICASE_ATP_BIND"/>
    <property type="match status" value="1"/>
</dbReference>
<dbReference type="CDD" id="cd18807">
    <property type="entry name" value="SF1_C_UvrD"/>
    <property type="match status" value="1"/>
</dbReference>
<evidence type="ECO:0000256" key="11">
    <source>
        <dbReference type="PROSITE-ProRule" id="PRU00560"/>
    </source>
</evidence>
<keyword evidence="5 11" id="KW-0067">ATP-binding</keyword>
<feature type="binding site" evidence="11">
    <location>
        <begin position="22"/>
        <end position="29"/>
    </location>
    <ligand>
        <name>ATP</name>
        <dbReference type="ChEBI" id="CHEBI:30616"/>
    </ligand>
</feature>
<dbReference type="Gene3D" id="1.10.486.10">
    <property type="entry name" value="PCRA, domain 4"/>
    <property type="match status" value="1"/>
</dbReference>
<evidence type="ECO:0000256" key="9">
    <source>
        <dbReference type="ARBA" id="ARBA00034808"/>
    </source>
</evidence>
<comment type="catalytic activity">
    <reaction evidence="8">
        <text>Couples ATP hydrolysis with the unwinding of duplex DNA by translocating in the 3'-5' direction.</text>
        <dbReference type="EC" id="5.6.2.4"/>
    </reaction>
</comment>
<dbReference type="InterPro" id="IPR013986">
    <property type="entry name" value="DExx_box_DNA_helicase_dom_sf"/>
</dbReference>
<evidence type="ECO:0000256" key="7">
    <source>
        <dbReference type="ARBA" id="ARBA00023235"/>
    </source>
</evidence>
<evidence type="ECO:0000256" key="6">
    <source>
        <dbReference type="ARBA" id="ARBA00023125"/>
    </source>
</evidence>
<dbReference type="Gene3D" id="3.40.50.300">
    <property type="entry name" value="P-loop containing nucleotide triphosphate hydrolases"/>
    <property type="match status" value="2"/>
</dbReference>
<evidence type="ECO:0000256" key="2">
    <source>
        <dbReference type="ARBA" id="ARBA00022741"/>
    </source>
</evidence>
<dbReference type="Gene3D" id="1.10.10.160">
    <property type="match status" value="1"/>
</dbReference>
<evidence type="ECO:0000256" key="1">
    <source>
        <dbReference type="ARBA" id="ARBA00009922"/>
    </source>
</evidence>
<dbReference type="GO" id="GO:0005524">
    <property type="term" value="F:ATP binding"/>
    <property type="evidence" value="ECO:0007669"/>
    <property type="project" value="UniProtKB-UniRule"/>
</dbReference>
<dbReference type="InterPro" id="IPR014017">
    <property type="entry name" value="DNA_helicase_UvrD-like_C"/>
</dbReference>
<evidence type="ECO:0000256" key="3">
    <source>
        <dbReference type="ARBA" id="ARBA00022801"/>
    </source>
</evidence>
<feature type="domain" description="UvrD-like helicase C-terminal" evidence="13">
    <location>
        <begin position="277"/>
        <end position="539"/>
    </location>
</feature>
<gene>
    <name evidence="14" type="ORF">SAMN05216313_12766</name>
</gene>
<keyword evidence="6" id="KW-0238">DNA-binding</keyword>
<evidence type="ECO:0000313" key="15">
    <source>
        <dbReference type="Proteomes" id="UP000198508"/>
    </source>
</evidence>
<dbReference type="GO" id="GO:0016787">
    <property type="term" value="F:hydrolase activity"/>
    <property type="evidence" value="ECO:0007669"/>
    <property type="project" value="UniProtKB-UniRule"/>
</dbReference>
<evidence type="ECO:0000259" key="12">
    <source>
        <dbReference type="PROSITE" id="PS51198"/>
    </source>
</evidence>
<reference evidence="15" key="1">
    <citation type="submission" date="2016-10" db="EMBL/GenBank/DDBJ databases">
        <authorList>
            <person name="Varghese N."/>
            <person name="Submissions S."/>
        </authorList>
    </citation>
    <scope>NUCLEOTIDE SEQUENCE [LARGE SCALE GENOMIC DNA]</scope>
    <source>
        <strain evidence="15">NLAE-zl-G277</strain>
    </source>
</reference>
<dbReference type="GO" id="GO:0043138">
    <property type="term" value="F:3'-5' DNA helicase activity"/>
    <property type="evidence" value="ECO:0007669"/>
    <property type="project" value="UniProtKB-EC"/>
</dbReference>
<dbReference type="Pfam" id="PF00580">
    <property type="entry name" value="UvrD-helicase"/>
    <property type="match status" value="1"/>
</dbReference>
<dbReference type="GeneID" id="93280993"/>
<dbReference type="Proteomes" id="UP000198508">
    <property type="component" value="Unassembled WGS sequence"/>
</dbReference>
<sequence length="609" mass="70602">MAFNEAQLQAIRHGDGPALILAGPGSGKTTVITNRIRFLTEEEGVNPSSILVITFTRAAATEMQKRYEQMTQTGCAKPAFGTFHSVFFMILKLAYRYDANSIVREEQRVEFLRELLKRHEIETEDESEFISGVLSEISMVKGEMIGVEHYYAKSCSADVFRRLYKGYDLALRGAGLLDFDDMLVMCRELFEQRADILQAWQRKYRYILIDEFQDINRIQYEVIRMMALPENNLFIVGDDDQSIYRFRGARPEIMLGFEKDYPGTEKILLDQNYRSTAQIIGAAGQLIGHNKTRFSKDITAVRGPGHSVVAKEFADPGAEARAIAAQLRDYMRLGVPYEDIAVLYRTNIGPRRLVEVLMEYNIPFHMRDKLPNLYEHWIARDILAYLRAAAGDMSRANLLRIINRPIRYISRDALDGKTISLEAVKSFYQDREWMVERVEQLEYDLKNIRSLPPGKAVNYIRKAVGYDDYLREYAGERQLDPEELREVLDQLQESAMPHASLEEWEAYMENYRRKLEEQAASRQLRQEGVHLMTMHSSKGLEFRVVFILDANEGVTPHHKAALAADLEEERRMFYVAMTRAKDRLHVYYVKERYHKKQAVSRFVEEAQII</sequence>
<proteinExistence type="inferred from homology"/>
<dbReference type="GO" id="GO:0003677">
    <property type="term" value="F:DNA binding"/>
    <property type="evidence" value="ECO:0007669"/>
    <property type="project" value="UniProtKB-KW"/>
</dbReference>
<dbReference type="SUPFAM" id="SSF52540">
    <property type="entry name" value="P-loop containing nucleoside triphosphate hydrolases"/>
    <property type="match status" value="1"/>
</dbReference>
<keyword evidence="4 11" id="KW-0347">Helicase</keyword>
<dbReference type="InterPro" id="IPR027417">
    <property type="entry name" value="P-loop_NTPase"/>
</dbReference>
<dbReference type="EMBL" id="FOIM01000027">
    <property type="protein sequence ID" value="SEU06278.1"/>
    <property type="molecule type" value="Genomic_DNA"/>
</dbReference>
<dbReference type="EC" id="5.6.2.4" evidence="9"/>
<name>A0A1I0J8W0_9FIRM</name>
<dbReference type="Pfam" id="PF13361">
    <property type="entry name" value="UvrD_C"/>
    <property type="match status" value="1"/>
</dbReference>
<dbReference type="STRING" id="460384.SAMN05216313_12766"/>
<evidence type="ECO:0000256" key="4">
    <source>
        <dbReference type="ARBA" id="ARBA00022806"/>
    </source>
</evidence>
<comment type="catalytic activity">
    <reaction evidence="10">
        <text>ATP + H2O = ADP + phosphate + H(+)</text>
        <dbReference type="Rhea" id="RHEA:13065"/>
        <dbReference type="ChEBI" id="CHEBI:15377"/>
        <dbReference type="ChEBI" id="CHEBI:15378"/>
        <dbReference type="ChEBI" id="CHEBI:30616"/>
        <dbReference type="ChEBI" id="CHEBI:43474"/>
        <dbReference type="ChEBI" id="CHEBI:456216"/>
        <dbReference type="EC" id="5.6.2.4"/>
    </reaction>
</comment>
<accession>A0A1I0J8W0</accession>
<comment type="similarity">
    <text evidence="1">Belongs to the helicase family. UvrD subfamily.</text>
</comment>
<evidence type="ECO:0000313" key="14">
    <source>
        <dbReference type="EMBL" id="SEU06278.1"/>
    </source>
</evidence>
<dbReference type="PROSITE" id="PS51217">
    <property type="entry name" value="UVRD_HELICASE_CTER"/>
    <property type="match status" value="1"/>
</dbReference>
<evidence type="ECO:0000256" key="10">
    <source>
        <dbReference type="ARBA" id="ARBA00048988"/>
    </source>
</evidence>
<dbReference type="PANTHER" id="PTHR11070:SF2">
    <property type="entry name" value="ATP-DEPENDENT DNA HELICASE SRS2"/>
    <property type="match status" value="1"/>
</dbReference>
<dbReference type="CDD" id="cd17932">
    <property type="entry name" value="DEXQc_UvrD"/>
    <property type="match status" value="1"/>
</dbReference>
<keyword evidence="7" id="KW-0413">Isomerase</keyword>
<dbReference type="PANTHER" id="PTHR11070">
    <property type="entry name" value="UVRD / RECB / PCRA DNA HELICASE FAMILY MEMBER"/>
    <property type="match status" value="1"/>
</dbReference>
<evidence type="ECO:0000256" key="5">
    <source>
        <dbReference type="ARBA" id="ARBA00022840"/>
    </source>
</evidence>
<keyword evidence="3 11" id="KW-0378">Hydrolase</keyword>
<protein>
    <recommendedName>
        <fullName evidence="9">DNA 3'-5' helicase</fullName>
        <ecNumber evidence="9">5.6.2.4</ecNumber>
    </recommendedName>
</protein>
<keyword evidence="2 11" id="KW-0547">Nucleotide-binding</keyword>
<keyword evidence="15" id="KW-1185">Reference proteome</keyword>